<evidence type="ECO:0000313" key="9">
    <source>
        <dbReference type="EMBL" id="CAG5127070.1"/>
    </source>
</evidence>
<evidence type="ECO:0000256" key="5">
    <source>
        <dbReference type="ARBA" id="ARBA00023242"/>
    </source>
</evidence>
<feature type="domain" description="GATA-type" evidence="8">
    <location>
        <begin position="567"/>
        <end position="602"/>
    </location>
</feature>
<keyword evidence="5" id="KW-0539">Nucleus</keyword>
<keyword evidence="10" id="KW-1185">Reference proteome</keyword>
<dbReference type="PANTHER" id="PTHR10071:SF281">
    <property type="entry name" value="BOX A-BINDING FACTOR-RELATED"/>
    <property type="match status" value="1"/>
</dbReference>
<dbReference type="InterPro" id="IPR000679">
    <property type="entry name" value="Znf_GATA"/>
</dbReference>
<feature type="compositionally biased region" description="Low complexity" evidence="7">
    <location>
        <begin position="260"/>
        <end position="273"/>
    </location>
</feature>
<evidence type="ECO:0000313" key="10">
    <source>
        <dbReference type="Proteomes" id="UP000678393"/>
    </source>
</evidence>
<dbReference type="GO" id="GO:0005634">
    <property type="term" value="C:nucleus"/>
    <property type="evidence" value="ECO:0007669"/>
    <property type="project" value="UniProtKB-SubCell"/>
</dbReference>
<dbReference type="InterPro" id="IPR039355">
    <property type="entry name" value="Transcription_factor_GATA"/>
</dbReference>
<dbReference type="GO" id="GO:0045944">
    <property type="term" value="P:positive regulation of transcription by RNA polymerase II"/>
    <property type="evidence" value="ECO:0007669"/>
    <property type="project" value="TreeGrafter"/>
</dbReference>
<keyword evidence="2" id="KW-0479">Metal-binding</keyword>
<dbReference type="CDD" id="cd00202">
    <property type="entry name" value="ZnF_GATA"/>
    <property type="match status" value="2"/>
</dbReference>
<dbReference type="GO" id="GO:0000978">
    <property type="term" value="F:RNA polymerase II cis-regulatory region sequence-specific DNA binding"/>
    <property type="evidence" value="ECO:0007669"/>
    <property type="project" value="TreeGrafter"/>
</dbReference>
<dbReference type="GO" id="GO:0000122">
    <property type="term" value="P:negative regulation of transcription by RNA polymerase II"/>
    <property type="evidence" value="ECO:0007669"/>
    <property type="project" value="TreeGrafter"/>
</dbReference>
<feature type="compositionally biased region" description="Polar residues" evidence="7">
    <location>
        <begin position="81"/>
        <end position="115"/>
    </location>
</feature>
<sequence>MSQKDQLNPHSLAVSPHRFTTDHAATTPVSVPPAIGSSSTSYSPGHQGASPKSAFIKSNSTSPASAKSPANKSYGIDRRTTPPTLIYNSIKSEASDSFSSSPIHESTEATAQTPPTLGILDKKAQRNPGSRLYSSSIANQANEQKLRQGINRSHAYIQDQFQADELGPPPPQAVAVSAGALTSQEYNVSVPGNTGGSTVRVTYNSGQILQQIRESSPSHQAGKDTPPSYSELQSHRQKKSAGGSVPSLPHVRFQHSDTPHLSTFGHSTSLSSHLTPLGQSALTSHNSALGQSTSDLIHLGQRASIQSHLSSLGGSVSHSSNQYDTPQHLLPTEDVEVFFHDLDGSRQSTSVMAVDSRGQGLTGAQYITSTESDNISYAHLNNSPLNPGQSIMFYGGHSSRARLLTLQPPSYSESPRHVSQHSAYLSSIPSLFDTSSRQTSLTSTANSYNNGHAHSPAPQAWGQTTNEAIYTSLPGSLQENLKYQYGIPEGGGEITLLPSTRTESALSRQLSRPPAAISDNYGSRILASGANSAFVSGYVNPEIHSWSYMGVGDSRGVKDAADDYYGVVEGRECVNCGTISTPLWRRDSTGHYLCNACGLYNKSINGLTRQPMEEDNSETSPQQASPSTPPPSQVTNALAMQSAQGHGQAVFQYKSPDEDEQRSKKYNDLKYEKSGQRRMGLCCANCNTTTTTLWRRNGEGEPVCNACGLYYKLHQ</sequence>
<gene>
    <name evidence="9" type="ORF">CUNI_LOCUS12628</name>
</gene>
<dbReference type="SUPFAM" id="SSF57716">
    <property type="entry name" value="Glucocorticoid receptor-like (DNA-binding domain)"/>
    <property type="match status" value="2"/>
</dbReference>
<dbReference type="OrthoDB" id="6158220at2759"/>
<evidence type="ECO:0000256" key="2">
    <source>
        <dbReference type="ARBA" id="ARBA00022723"/>
    </source>
</evidence>
<name>A0A8S3ZHB7_9EUPU</name>
<dbReference type="Gene3D" id="3.30.50.10">
    <property type="entry name" value="Erythroid Transcription Factor GATA-1, subunit A"/>
    <property type="match status" value="2"/>
</dbReference>
<keyword evidence="3 6" id="KW-0863">Zinc-finger</keyword>
<comment type="caution">
    <text evidence="9">The sequence shown here is derived from an EMBL/GenBank/DDBJ whole genome shotgun (WGS) entry which is preliminary data.</text>
</comment>
<dbReference type="InterPro" id="IPR013088">
    <property type="entry name" value="Znf_NHR/GATA"/>
</dbReference>
<evidence type="ECO:0000256" key="3">
    <source>
        <dbReference type="ARBA" id="ARBA00022771"/>
    </source>
</evidence>
<dbReference type="GO" id="GO:0045165">
    <property type="term" value="P:cell fate commitment"/>
    <property type="evidence" value="ECO:0007669"/>
    <property type="project" value="TreeGrafter"/>
</dbReference>
<feature type="non-terminal residue" evidence="9">
    <location>
        <position position="715"/>
    </location>
</feature>
<protein>
    <recommendedName>
        <fullName evidence="8">GATA-type domain-containing protein</fullName>
    </recommendedName>
</protein>
<dbReference type="Pfam" id="PF00320">
    <property type="entry name" value="GATA"/>
    <property type="match status" value="2"/>
</dbReference>
<dbReference type="AlphaFoldDB" id="A0A8S3ZHB7"/>
<evidence type="ECO:0000256" key="4">
    <source>
        <dbReference type="ARBA" id="ARBA00022833"/>
    </source>
</evidence>
<dbReference type="EMBL" id="CAJHNH020002558">
    <property type="protein sequence ID" value="CAG5127070.1"/>
    <property type="molecule type" value="Genomic_DNA"/>
</dbReference>
<evidence type="ECO:0000259" key="8">
    <source>
        <dbReference type="PROSITE" id="PS50114"/>
    </source>
</evidence>
<dbReference type="PRINTS" id="PR00619">
    <property type="entry name" value="GATAZNFINGER"/>
</dbReference>
<accession>A0A8S3ZHB7</accession>
<dbReference type="GO" id="GO:0008270">
    <property type="term" value="F:zinc ion binding"/>
    <property type="evidence" value="ECO:0007669"/>
    <property type="project" value="UniProtKB-KW"/>
</dbReference>
<evidence type="ECO:0000256" key="6">
    <source>
        <dbReference type="PROSITE-ProRule" id="PRU00094"/>
    </source>
</evidence>
<feature type="region of interest" description="Disordered" evidence="7">
    <location>
        <begin position="1"/>
        <end position="130"/>
    </location>
</feature>
<feature type="domain" description="GATA-type" evidence="8">
    <location>
        <begin position="677"/>
        <end position="715"/>
    </location>
</feature>
<keyword evidence="4" id="KW-0862">Zinc</keyword>
<feature type="region of interest" description="Disordered" evidence="7">
    <location>
        <begin position="213"/>
        <end position="273"/>
    </location>
</feature>
<dbReference type="GO" id="GO:0000981">
    <property type="term" value="F:DNA-binding transcription factor activity, RNA polymerase II-specific"/>
    <property type="evidence" value="ECO:0007669"/>
    <property type="project" value="TreeGrafter"/>
</dbReference>
<dbReference type="PROSITE" id="PS00344">
    <property type="entry name" value="GATA_ZN_FINGER_1"/>
    <property type="match status" value="2"/>
</dbReference>
<dbReference type="PROSITE" id="PS50114">
    <property type="entry name" value="GATA_ZN_FINGER_2"/>
    <property type="match status" value="2"/>
</dbReference>
<feature type="compositionally biased region" description="Low complexity" evidence="7">
    <location>
        <begin position="57"/>
        <end position="73"/>
    </location>
</feature>
<dbReference type="SMART" id="SM00401">
    <property type="entry name" value="ZnF_GATA"/>
    <property type="match status" value="2"/>
</dbReference>
<organism evidence="9 10">
    <name type="scientific">Candidula unifasciata</name>
    <dbReference type="NCBI Taxonomy" id="100452"/>
    <lineage>
        <taxon>Eukaryota</taxon>
        <taxon>Metazoa</taxon>
        <taxon>Spiralia</taxon>
        <taxon>Lophotrochozoa</taxon>
        <taxon>Mollusca</taxon>
        <taxon>Gastropoda</taxon>
        <taxon>Heterobranchia</taxon>
        <taxon>Euthyneura</taxon>
        <taxon>Panpulmonata</taxon>
        <taxon>Eupulmonata</taxon>
        <taxon>Stylommatophora</taxon>
        <taxon>Helicina</taxon>
        <taxon>Helicoidea</taxon>
        <taxon>Geomitridae</taxon>
        <taxon>Candidula</taxon>
    </lineage>
</organism>
<evidence type="ECO:0000256" key="1">
    <source>
        <dbReference type="ARBA" id="ARBA00004123"/>
    </source>
</evidence>
<reference evidence="9" key="1">
    <citation type="submission" date="2021-04" db="EMBL/GenBank/DDBJ databases">
        <authorList>
            <consortium name="Molecular Ecology Group"/>
        </authorList>
    </citation>
    <scope>NUCLEOTIDE SEQUENCE</scope>
</reference>
<feature type="region of interest" description="Disordered" evidence="7">
    <location>
        <begin position="610"/>
        <end position="634"/>
    </location>
</feature>
<evidence type="ECO:0000256" key="7">
    <source>
        <dbReference type="SAM" id="MobiDB-lite"/>
    </source>
</evidence>
<proteinExistence type="predicted"/>
<dbReference type="PANTHER" id="PTHR10071">
    <property type="entry name" value="TRANSCRIPTION FACTOR GATA FAMILY MEMBER"/>
    <property type="match status" value="1"/>
</dbReference>
<dbReference type="Proteomes" id="UP000678393">
    <property type="component" value="Unassembled WGS sequence"/>
</dbReference>
<comment type="subcellular location">
    <subcellularLocation>
        <location evidence="1">Nucleus</location>
    </subcellularLocation>
</comment>